<dbReference type="CDD" id="cd03784">
    <property type="entry name" value="GT1_Gtf-like"/>
    <property type="match status" value="1"/>
</dbReference>
<keyword evidence="5" id="KW-1185">Reference proteome</keyword>
<evidence type="ECO:0008006" key="6">
    <source>
        <dbReference type="Google" id="ProtNLM"/>
    </source>
</evidence>
<evidence type="ECO:0000313" key="4">
    <source>
        <dbReference type="EMBL" id="KAJ9160237.1"/>
    </source>
</evidence>
<dbReference type="PANTHER" id="PTHR11926">
    <property type="entry name" value="GLUCOSYL/GLUCURONOSYL TRANSFERASES"/>
    <property type="match status" value="1"/>
</dbReference>
<proteinExistence type="inferred from homology"/>
<dbReference type="PANTHER" id="PTHR11926:SF1392">
    <property type="entry name" value="GLYCOSYLTRANSFERASE"/>
    <property type="match status" value="1"/>
</dbReference>
<dbReference type="Gene3D" id="3.40.50.2000">
    <property type="entry name" value="Glycogen Phosphorylase B"/>
    <property type="match status" value="2"/>
</dbReference>
<evidence type="ECO:0000256" key="1">
    <source>
        <dbReference type="ARBA" id="ARBA00009995"/>
    </source>
</evidence>
<keyword evidence="2" id="KW-0808">Transferase</keyword>
<accession>A0ABQ9L6F5</accession>
<name>A0ABQ9L6F5_HEVBR</name>
<dbReference type="EMBL" id="JARPOI010000014">
    <property type="protein sequence ID" value="KAJ9160237.1"/>
    <property type="molecule type" value="Genomic_DNA"/>
</dbReference>
<dbReference type="Pfam" id="PF00201">
    <property type="entry name" value="UDPGT"/>
    <property type="match status" value="1"/>
</dbReference>
<dbReference type="InterPro" id="IPR002213">
    <property type="entry name" value="UDP_glucos_trans"/>
</dbReference>
<feature type="compositionally biased region" description="Basic residues" evidence="3">
    <location>
        <begin position="9"/>
        <end position="18"/>
    </location>
</feature>
<evidence type="ECO:0000313" key="5">
    <source>
        <dbReference type="Proteomes" id="UP001174677"/>
    </source>
</evidence>
<evidence type="ECO:0000256" key="3">
    <source>
        <dbReference type="SAM" id="MobiDB-lite"/>
    </source>
</evidence>
<gene>
    <name evidence="4" type="ORF">P3X46_025658</name>
</gene>
<sequence length="501" mass="57396">MFGRNSFAKLKHRKRQTSKGKNGTKLIKSCFCYYSSCILIFPCPAQGRVNSMLKLAELLSLAGLKLFFLNTNRIQERLTHFADVEARFAKYPGFRFITIPDCLPEDYRQKHNKLEVIKSLEVKSKPILKRLLIETRPPVNFIIGDGILGSPLDAAFELGIPNFRFRTISTCSFWSYFCIPDVIEACELPIKGVFVEIEVEEDMDRLITKVPGMEKFLRCRDLPSCCRVSDTTDPYLLMMVNEATQSPRAQALILNTFEDPEAPILSQIRNHRPKTYTIGLLHELLKTKHRSIKTQESSYQSSNSLCEVDRSCITWLDTQPSQSVLYISFGSITVMTREQLMEFWHGIVNSKKRFLWVIRPDSVTNKDGDVEKIPEELQDGPKEREYIVKWAPHEEVLAHEAVGGFLKHNGWNSTLESIVAGVPMICWPYFADQQVNSRYVSEVWKLGLDMKDVCEREFVRSTARMAELARKSVSEGGSSSCNLNRLIEDIRLMSSRQAHDN</sequence>
<comment type="caution">
    <text evidence="4">The sequence shown here is derived from an EMBL/GenBank/DDBJ whole genome shotgun (WGS) entry which is preliminary data.</text>
</comment>
<dbReference type="Proteomes" id="UP001174677">
    <property type="component" value="Chromosome 14"/>
</dbReference>
<reference evidence="4" key="1">
    <citation type="journal article" date="2023" name="Plant Biotechnol. J.">
        <title>Chromosome-level wild Hevea brasiliensis genome provides new tools for genomic-assisted breeding and valuable loci to elevate rubber yield.</title>
        <authorList>
            <person name="Cheng H."/>
            <person name="Song X."/>
            <person name="Hu Y."/>
            <person name="Wu T."/>
            <person name="Yang Q."/>
            <person name="An Z."/>
            <person name="Feng S."/>
            <person name="Deng Z."/>
            <person name="Wu W."/>
            <person name="Zeng X."/>
            <person name="Tu M."/>
            <person name="Wang X."/>
            <person name="Huang H."/>
        </authorList>
    </citation>
    <scope>NUCLEOTIDE SEQUENCE</scope>
    <source>
        <strain evidence="4">MT/VB/25A 57/8</strain>
    </source>
</reference>
<evidence type="ECO:0000256" key="2">
    <source>
        <dbReference type="ARBA" id="ARBA00022679"/>
    </source>
</evidence>
<organism evidence="4 5">
    <name type="scientific">Hevea brasiliensis</name>
    <name type="common">Para rubber tree</name>
    <name type="synonym">Siphonia brasiliensis</name>
    <dbReference type="NCBI Taxonomy" id="3981"/>
    <lineage>
        <taxon>Eukaryota</taxon>
        <taxon>Viridiplantae</taxon>
        <taxon>Streptophyta</taxon>
        <taxon>Embryophyta</taxon>
        <taxon>Tracheophyta</taxon>
        <taxon>Spermatophyta</taxon>
        <taxon>Magnoliopsida</taxon>
        <taxon>eudicotyledons</taxon>
        <taxon>Gunneridae</taxon>
        <taxon>Pentapetalae</taxon>
        <taxon>rosids</taxon>
        <taxon>fabids</taxon>
        <taxon>Malpighiales</taxon>
        <taxon>Euphorbiaceae</taxon>
        <taxon>Crotonoideae</taxon>
        <taxon>Micrandreae</taxon>
        <taxon>Hevea</taxon>
    </lineage>
</organism>
<protein>
    <recommendedName>
        <fullName evidence="6">Anthocyanidin 3-O-glucosyltransferase</fullName>
    </recommendedName>
</protein>
<feature type="region of interest" description="Disordered" evidence="3">
    <location>
        <begin position="1"/>
        <end position="20"/>
    </location>
</feature>
<comment type="similarity">
    <text evidence="1">Belongs to the UDP-glycosyltransferase family.</text>
</comment>
<dbReference type="SUPFAM" id="SSF53756">
    <property type="entry name" value="UDP-Glycosyltransferase/glycogen phosphorylase"/>
    <property type="match status" value="1"/>
</dbReference>